<dbReference type="InterPro" id="IPR009072">
    <property type="entry name" value="Histone-fold"/>
</dbReference>
<gene>
    <name evidence="5" type="ORF">H4R34_000518</name>
</gene>
<protein>
    <recommendedName>
        <fullName evidence="4">Transcription factor CBF/NF-Y/archaeal histone domain-containing protein</fullName>
    </recommendedName>
</protein>
<comment type="subcellular location">
    <subcellularLocation>
        <location evidence="1">Nucleus</location>
    </subcellularLocation>
</comment>
<dbReference type="AlphaFoldDB" id="A0A9W8EBT8"/>
<organism evidence="5 6">
    <name type="scientific">Dimargaris verticillata</name>
    <dbReference type="NCBI Taxonomy" id="2761393"/>
    <lineage>
        <taxon>Eukaryota</taxon>
        <taxon>Fungi</taxon>
        <taxon>Fungi incertae sedis</taxon>
        <taxon>Zoopagomycota</taxon>
        <taxon>Kickxellomycotina</taxon>
        <taxon>Dimargaritomycetes</taxon>
        <taxon>Dimargaritales</taxon>
        <taxon>Dimargaritaceae</taxon>
        <taxon>Dimargaris</taxon>
    </lineage>
</organism>
<feature type="compositionally biased region" description="Acidic residues" evidence="3">
    <location>
        <begin position="113"/>
        <end position="135"/>
    </location>
</feature>
<evidence type="ECO:0000256" key="2">
    <source>
        <dbReference type="ARBA" id="ARBA00023242"/>
    </source>
</evidence>
<dbReference type="GO" id="GO:0008623">
    <property type="term" value="C:CHRAC"/>
    <property type="evidence" value="ECO:0007669"/>
    <property type="project" value="TreeGrafter"/>
</dbReference>
<dbReference type="Gene3D" id="1.10.20.10">
    <property type="entry name" value="Histone, subunit A"/>
    <property type="match status" value="1"/>
</dbReference>
<evidence type="ECO:0000313" key="6">
    <source>
        <dbReference type="Proteomes" id="UP001151582"/>
    </source>
</evidence>
<dbReference type="SUPFAM" id="SSF47113">
    <property type="entry name" value="Histone-fold"/>
    <property type="match status" value="1"/>
</dbReference>
<reference evidence="5" key="1">
    <citation type="submission" date="2022-07" db="EMBL/GenBank/DDBJ databases">
        <title>Phylogenomic reconstructions and comparative analyses of Kickxellomycotina fungi.</title>
        <authorList>
            <person name="Reynolds N.K."/>
            <person name="Stajich J.E."/>
            <person name="Barry K."/>
            <person name="Grigoriev I.V."/>
            <person name="Crous P."/>
            <person name="Smith M.E."/>
        </authorList>
    </citation>
    <scope>NUCLEOTIDE SEQUENCE</scope>
    <source>
        <strain evidence="5">RSA 567</strain>
    </source>
</reference>
<dbReference type="PANTHER" id="PTHR10252">
    <property type="entry name" value="HISTONE-LIKE TRANSCRIPTION FACTOR CCAAT-RELATED"/>
    <property type="match status" value="1"/>
</dbReference>
<dbReference type="PANTHER" id="PTHR10252:SF54">
    <property type="entry name" value="CHROMATIN ACCESSIBILITY COMPLEX PROTEIN 1"/>
    <property type="match status" value="1"/>
</dbReference>
<dbReference type="InterPro" id="IPR050568">
    <property type="entry name" value="Transcr_DNA_Rep_Reg"/>
</dbReference>
<dbReference type="InterPro" id="IPR003958">
    <property type="entry name" value="CBFA_NFYB_domain"/>
</dbReference>
<dbReference type="EMBL" id="JANBQB010000013">
    <property type="protein sequence ID" value="KAJ1984684.1"/>
    <property type="molecule type" value="Genomic_DNA"/>
</dbReference>
<dbReference type="Proteomes" id="UP001151582">
    <property type="component" value="Unassembled WGS sequence"/>
</dbReference>
<evidence type="ECO:0000256" key="3">
    <source>
        <dbReference type="SAM" id="MobiDB-lite"/>
    </source>
</evidence>
<proteinExistence type="predicted"/>
<name>A0A9W8EBT8_9FUNG</name>
<evidence type="ECO:0000256" key="1">
    <source>
        <dbReference type="ARBA" id="ARBA00004123"/>
    </source>
</evidence>
<feature type="compositionally biased region" description="Low complexity" evidence="3">
    <location>
        <begin position="136"/>
        <end position="159"/>
    </location>
</feature>
<comment type="caution">
    <text evidence="5">The sequence shown here is derived from an EMBL/GenBank/DDBJ whole genome shotgun (WGS) entry which is preliminary data.</text>
</comment>
<feature type="domain" description="Transcription factor CBF/NF-Y/archaeal histone" evidence="4">
    <location>
        <begin position="164"/>
        <end position="226"/>
    </location>
</feature>
<feature type="region of interest" description="Disordered" evidence="3">
    <location>
        <begin position="1"/>
        <end position="161"/>
    </location>
</feature>
<feature type="compositionally biased region" description="Polar residues" evidence="3">
    <location>
        <begin position="38"/>
        <end position="49"/>
    </location>
</feature>
<sequence>MDSYTTSPELAPAMVTSPSRETSEANHHPAAMPPSPTNKPSLPTSNQPMATALPAASGHPAGANTAMNVDSAADKSPQAYVDVPAQTHGAEKERSNGGQGGEGDNKDMGEVDAANDNDSDGDDDDEDTDSDDDSDAVGPDAGPTTPSSAGPKPSSGSTALSAVFPLSRVRRVIKEDRDISMCQSDAVVAIALAAQLFVEELAKQGQEAAQASKRKTVAYKDLAKAVSETDRLEFLSDLIPPMLPYKKALEKRKRDEKTMAF</sequence>
<keyword evidence="6" id="KW-1185">Reference proteome</keyword>
<dbReference type="GO" id="GO:0006261">
    <property type="term" value="P:DNA-templated DNA replication"/>
    <property type="evidence" value="ECO:0007669"/>
    <property type="project" value="TreeGrafter"/>
</dbReference>
<dbReference type="Pfam" id="PF00808">
    <property type="entry name" value="CBFD_NFYB_HMF"/>
    <property type="match status" value="1"/>
</dbReference>
<evidence type="ECO:0000259" key="4">
    <source>
        <dbReference type="Pfam" id="PF00808"/>
    </source>
</evidence>
<dbReference type="CDD" id="cd23645">
    <property type="entry name" value="HFD_Dpb3-like"/>
    <property type="match status" value="1"/>
</dbReference>
<accession>A0A9W8EBT8</accession>
<evidence type="ECO:0000313" key="5">
    <source>
        <dbReference type="EMBL" id="KAJ1984684.1"/>
    </source>
</evidence>
<dbReference type="GO" id="GO:0046982">
    <property type="term" value="F:protein heterodimerization activity"/>
    <property type="evidence" value="ECO:0007669"/>
    <property type="project" value="InterPro"/>
</dbReference>
<dbReference type="OrthoDB" id="636685at2759"/>
<keyword evidence="2" id="KW-0539">Nucleus</keyword>